<evidence type="ECO:0000256" key="2">
    <source>
        <dbReference type="ARBA" id="ARBA00004123"/>
    </source>
</evidence>
<proteinExistence type="predicted"/>
<evidence type="ECO:0000256" key="8">
    <source>
        <dbReference type="ARBA" id="ARBA00022842"/>
    </source>
</evidence>
<evidence type="ECO:0000256" key="9">
    <source>
        <dbReference type="ARBA" id="ARBA00023172"/>
    </source>
</evidence>
<evidence type="ECO:0000256" key="4">
    <source>
        <dbReference type="ARBA" id="ARBA00022723"/>
    </source>
</evidence>
<dbReference type="Gene3D" id="3.40.50.10130">
    <property type="match status" value="1"/>
</dbReference>
<dbReference type="GO" id="GO:0046872">
    <property type="term" value="F:metal ion binding"/>
    <property type="evidence" value="ECO:0007669"/>
    <property type="project" value="UniProtKB-KW"/>
</dbReference>
<dbReference type="GO" id="GO:0006302">
    <property type="term" value="P:double-strand break repair"/>
    <property type="evidence" value="ECO:0007669"/>
    <property type="project" value="TreeGrafter"/>
</dbReference>
<dbReference type="InterPro" id="IPR047524">
    <property type="entry name" value="XPF_nuclease_EME1_plant/arthr"/>
</dbReference>
<dbReference type="Proteomes" id="UP000250275">
    <property type="component" value="Unassembled WGS sequence"/>
</dbReference>
<dbReference type="InterPro" id="IPR042530">
    <property type="entry name" value="EME1/EME2_C"/>
</dbReference>
<keyword evidence="7" id="KW-0378">Hydrolase</keyword>
<dbReference type="Pfam" id="PF21292">
    <property type="entry name" value="EME1-MUS81_C"/>
    <property type="match status" value="1"/>
</dbReference>
<dbReference type="AlphaFoldDB" id="A0A310S6K4"/>
<keyword evidence="15" id="KW-1185">Reference proteome</keyword>
<protein>
    <submittedName>
        <fullName evidence="14">Crossover junction endonuclease EME1</fullName>
    </submittedName>
</protein>
<sequence length="441" mass="50749">MEMIVLSDSNESVLSVNLNNKLKNVKRKSKIKPQVDDSDSSDFEFPEIQFYHAINEDNIVKSQTHTKSYLPTLNAYVSLYETDDKHTGSSKNLKQYDDKNSLYNSTNSSNTVKNSSKENRNIESQKKDKTVGKKSKTEPNLEKLKRQEHLIREKALKTIAIKKSKNTKPGECMKFMEVVLDKGIDNFTSLTNIIKTLTDANLQYSTKIEFISNSITWKRNIENNYINEANEICTVTNVEKVNQIMIIWNWDETVTKVADNSFCVSISNIKSSLANYKIILVIFGIEDYFAYREQEQNLNKNRTKKKAQEIYAKNNLQFKNFPKISRKQLETCLNEIQIITGCSSKLINNSQDLALMIYQCTKAIAETPHKLEKNQDLTNKFDWYVMGDNKNTVKVDKDGNGLKRLWQQQLCQFKLSSLEIAEAICSVYPSPTDLIEVDINI</sequence>
<evidence type="ECO:0000313" key="14">
    <source>
        <dbReference type="EMBL" id="OAD53267.1"/>
    </source>
</evidence>
<organism evidence="14 15">
    <name type="scientific">Eufriesea mexicana</name>
    <dbReference type="NCBI Taxonomy" id="516756"/>
    <lineage>
        <taxon>Eukaryota</taxon>
        <taxon>Metazoa</taxon>
        <taxon>Ecdysozoa</taxon>
        <taxon>Arthropoda</taxon>
        <taxon>Hexapoda</taxon>
        <taxon>Insecta</taxon>
        <taxon>Pterygota</taxon>
        <taxon>Neoptera</taxon>
        <taxon>Endopterygota</taxon>
        <taxon>Hymenoptera</taxon>
        <taxon>Apocrita</taxon>
        <taxon>Aculeata</taxon>
        <taxon>Apoidea</taxon>
        <taxon>Anthophila</taxon>
        <taxon>Apidae</taxon>
        <taxon>Eufriesea</taxon>
    </lineage>
</organism>
<dbReference type="GO" id="GO:0005634">
    <property type="term" value="C:nucleus"/>
    <property type="evidence" value="ECO:0007669"/>
    <property type="project" value="UniProtKB-SubCell"/>
</dbReference>
<keyword evidence="11" id="KW-0539">Nucleus</keyword>
<dbReference type="GO" id="GO:0031573">
    <property type="term" value="P:mitotic intra-S DNA damage checkpoint signaling"/>
    <property type="evidence" value="ECO:0007669"/>
    <property type="project" value="TreeGrafter"/>
</dbReference>
<dbReference type="PANTHER" id="PTHR21077">
    <property type="entry name" value="EME1 PROTEIN"/>
    <property type="match status" value="1"/>
</dbReference>
<evidence type="ECO:0000256" key="6">
    <source>
        <dbReference type="ARBA" id="ARBA00022763"/>
    </source>
</evidence>
<dbReference type="PANTHER" id="PTHR21077:SF5">
    <property type="entry name" value="CROSSOVER JUNCTION ENDONUCLEASE MMS4"/>
    <property type="match status" value="1"/>
</dbReference>
<name>A0A310S6K4_9HYME</name>
<keyword evidence="12" id="KW-0469">Meiosis</keyword>
<evidence type="ECO:0000256" key="1">
    <source>
        <dbReference type="ARBA" id="ARBA00001946"/>
    </source>
</evidence>
<evidence type="ECO:0000313" key="15">
    <source>
        <dbReference type="Proteomes" id="UP000250275"/>
    </source>
</evidence>
<keyword evidence="3" id="KW-0540">Nuclease</keyword>
<dbReference type="GO" id="GO:0031297">
    <property type="term" value="P:replication fork processing"/>
    <property type="evidence" value="ECO:0007669"/>
    <property type="project" value="TreeGrafter"/>
</dbReference>
<gene>
    <name evidence="14" type="ORF">WN48_10576</name>
</gene>
<evidence type="ECO:0000256" key="11">
    <source>
        <dbReference type="ARBA" id="ARBA00023242"/>
    </source>
</evidence>
<feature type="compositionally biased region" description="Basic and acidic residues" evidence="13">
    <location>
        <begin position="115"/>
        <end position="145"/>
    </location>
</feature>
<dbReference type="GO" id="GO:0048476">
    <property type="term" value="C:Holliday junction resolvase complex"/>
    <property type="evidence" value="ECO:0007669"/>
    <property type="project" value="InterPro"/>
</dbReference>
<dbReference type="GO" id="GO:0008821">
    <property type="term" value="F:crossover junction DNA endonuclease activity"/>
    <property type="evidence" value="ECO:0007669"/>
    <property type="project" value="TreeGrafter"/>
</dbReference>
<keyword evidence="9" id="KW-0233">DNA recombination</keyword>
<dbReference type="EMBL" id="KQ767877">
    <property type="protein sequence ID" value="OAD53267.1"/>
    <property type="molecule type" value="Genomic_DNA"/>
</dbReference>
<evidence type="ECO:0000256" key="5">
    <source>
        <dbReference type="ARBA" id="ARBA00022759"/>
    </source>
</evidence>
<dbReference type="CDD" id="cd20083">
    <property type="entry name" value="XPF_nuclease_EME"/>
    <property type="match status" value="1"/>
</dbReference>
<feature type="compositionally biased region" description="Low complexity" evidence="13">
    <location>
        <begin position="101"/>
        <end position="114"/>
    </location>
</feature>
<evidence type="ECO:0000256" key="13">
    <source>
        <dbReference type="SAM" id="MobiDB-lite"/>
    </source>
</evidence>
<dbReference type="Gene3D" id="1.10.150.670">
    <property type="entry name" value="Crossover junction endonuclease EME1, DNA-binding domain"/>
    <property type="match status" value="1"/>
</dbReference>
<keyword evidence="4" id="KW-0479">Metal-binding</keyword>
<feature type="region of interest" description="Disordered" evidence="13">
    <location>
        <begin position="84"/>
        <end position="145"/>
    </location>
</feature>
<dbReference type="InterPro" id="IPR033310">
    <property type="entry name" value="Mms4/EME1/EME2"/>
</dbReference>
<comment type="cofactor">
    <cofactor evidence="1">
        <name>Mg(2+)</name>
        <dbReference type="ChEBI" id="CHEBI:18420"/>
    </cofactor>
</comment>
<evidence type="ECO:0000256" key="12">
    <source>
        <dbReference type="ARBA" id="ARBA00023254"/>
    </source>
</evidence>
<keyword evidence="8" id="KW-0460">Magnesium</keyword>
<accession>A0A310S6K4</accession>
<comment type="subcellular location">
    <subcellularLocation>
        <location evidence="2">Nucleus</location>
    </subcellularLocation>
</comment>
<dbReference type="OrthoDB" id="343092at2759"/>
<evidence type="ECO:0000256" key="10">
    <source>
        <dbReference type="ARBA" id="ARBA00023204"/>
    </source>
</evidence>
<evidence type="ECO:0000256" key="3">
    <source>
        <dbReference type="ARBA" id="ARBA00022722"/>
    </source>
</evidence>
<evidence type="ECO:0000256" key="7">
    <source>
        <dbReference type="ARBA" id="ARBA00022801"/>
    </source>
</evidence>
<keyword evidence="6" id="KW-0227">DNA damage</keyword>
<keyword evidence="5 14" id="KW-0255">Endonuclease</keyword>
<keyword evidence="10" id="KW-0234">DNA repair</keyword>
<reference evidence="14 15" key="1">
    <citation type="submission" date="2015-07" db="EMBL/GenBank/DDBJ databases">
        <title>The genome of Eufriesea mexicana.</title>
        <authorList>
            <person name="Pan H."/>
            <person name="Kapheim K."/>
        </authorList>
    </citation>
    <scope>NUCLEOTIDE SEQUENCE [LARGE SCALE GENOMIC DNA]</scope>
    <source>
        <strain evidence="14">0111107269</strain>
        <tissue evidence="14">Whole body</tissue>
    </source>
</reference>
<dbReference type="GO" id="GO:0000712">
    <property type="term" value="P:resolution of meiotic recombination intermediates"/>
    <property type="evidence" value="ECO:0007669"/>
    <property type="project" value="TreeGrafter"/>
</dbReference>